<keyword evidence="4" id="KW-1185">Reference proteome</keyword>
<evidence type="ECO:0000313" key="3">
    <source>
        <dbReference type="EMBL" id="CAJ0568301.1"/>
    </source>
</evidence>
<reference evidence="3" key="1">
    <citation type="submission" date="2023-06" db="EMBL/GenBank/DDBJ databases">
        <authorList>
            <person name="Delattre M."/>
        </authorList>
    </citation>
    <scope>NUCLEOTIDE SEQUENCE</scope>
    <source>
        <strain evidence="3">AF72</strain>
    </source>
</reference>
<keyword evidence="1" id="KW-0175">Coiled coil</keyword>
<dbReference type="AlphaFoldDB" id="A0AA36FUT7"/>
<sequence>MPAFTTPNFEINFGELMARLEQTERRIGAAREKESLALQEKRLKEQIIGLALKSRYRSTSHSEAKLLELVKKQDDLQFFVTGRLPNTPAPSFPPLTLGNLDLYKLPEGEKENILRAEEEFAKQNEPAKIDRMITSYFRSEKKLLNESYEAAKLERERLEAKVEEILMTAHLESEKHQVHYVTRVTQAQAHVQMTSEELVEYLNAEKHAPQRELVITRVVNINQADDDAGAAPARPDETPSKKRGRPKVYTVSERRRKVSRNKTDAEEGWCTGCPREDGIKPVSSALYAVPACADCAKTFSQLAARAKESPGCSLAYCTERRRCNWCVYQEWIAKGFKEKVPPAA</sequence>
<feature type="non-terminal residue" evidence="3">
    <location>
        <position position="344"/>
    </location>
</feature>
<evidence type="ECO:0000313" key="4">
    <source>
        <dbReference type="Proteomes" id="UP001177023"/>
    </source>
</evidence>
<evidence type="ECO:0000256" key="2">
    <source>
        <dbReference type="SAM" id="MobiDB-lite"/>
    </source>
</evidence>
<gene>
    <name evidence="3" type="ORF">MSPICULIGERA_LOCUS6825</name>
</gene>
<protein>
    <submittedName>
        <fullName evidence="3">Uncharacterized protein</fullName>
    </submittedName>
</protein>
<dbReference type="Proteomes" id="UP001177023">
    <property type="component" value="Unassembled WGS sequence"/>
</dbReference>
<feature type="region of interest" description="Disordered" evidence="2">
    <location>
        <begin position="225"/>
        <end position="261"/>
    </location>
</feature>
<accession>A0AA36FUT7</accession>
<proteinExistence type="predicted"/>
<feature type="coiled-coil region" evidence="1">
    <location>
        <begin position="141"/>
        <end position="168"/>
    </location>
</feature>
<comment type="caution">
    <text evidence="3">The sequence shown here is derived from an EMBL/GenBank/DDBJ whole genome shotgun (WGS) entry which is preliminary data.</text>
</comment>
<evidence type="ECO:0000256" key="1">
    <source>
        <dbReference type="SAM" id="Coils"/>
    </source>
</evidence>
<organism evidence="3 4">
    <name type="scientific">Mesorhabditis spiculigera</name>
    <dbReference type="NCBI Taxonomy" id="96644"/>
    <lineage>
        <taxon>Eukaryota</taxon>
        <taxon>Metazoa</taxon>
        <taxon>Ecdysozoa</taxon>
        <taxon>Nematoda</taxon>
        <taxon>Chromadorea</taxon>
        <taxon>Rhabditida</taxon>
        <taxon>Rhabditina</taxon>
        <taxon>Rhabditomorpha</taxon>
        <taxon>Rhabditoidea</taxon>
        <taxon>Rhabditidae</taxon>
        <taxon>Mesorhabditinae</taxon>
        <taxon>Mesorhabditis</taxon>
    </lineage>
</organism>
<dbReference type="EMBL" id="CATQJA010001709">
    <property type="protein sequence ID" value="CAJ0568301.1"/>
    <property type="molecule type" value="Genomic_DNA"/>
</dbReference>
<name>A0AA36FUT7_9BILA</name>